<keyword evidence="7" id="KW-1185">Reference proteome</keyword>
<dbReference type="Gene3D" id="3.40.190.10">
    <property type="entry name" value="Periplasmic binding protein-like II"/>
    <property type="match status" value="1"/>
</dbReference>
<dbReference type="Gene3D" id="3.10.105.10">
    <property type="entry name" value="Dipeptide-binding Protein, Domain 3"/>
    <property type="match status" value="1"/>
</dbReference>
<feature type="chain" id="PRO_5039615971" evidence="4">
    <location>
        <begin position="33"/>
        <end position="523"/>
    </location>
</feature>
<dbReference type="InterPro" id="IPR000914">
    <property type="entry name" value="SBP_5_dom"/>
</dbReference>
<reference evidence="6" key="1">
    <citation type="submission" date="2021-03" db="EMBL/GenBank/DDBJ databases">
        <title>Whole genome sequence of Streptomyces bomunensis MMS17-BM035.</title>
        <authorList>
            <person name="Lee J.H."/>
        </authorList>
    </citation>
    <scope>NUCLEOTIDE SEQUENCE</scope>
    <source>
        <strain evidence="6">MMS17-BM035</strain>
    </source>
</reference>
<feature type="signal peptide" evidence="4">
    <location>
        <begin position="1"/>
        <end position="32"/>
    </location>
</feature>
<dbReference type="PIRSF" id="PIRSF002741">
    <property type="entry name" value="MppA"/>
    <property type="match status" value="1"/>
</dbReference>
<dbReference type="InterPro" id="IPR039424">
    <property type="entry name" value="SBP_5"/>
</dbReference>
<dbReference type="Pfam" id="PF00496">
    <property type="entry name" value="SBP_bac_5"/>
    <property type="match status" value="1"/>
</dbReference>
<keyword evidence="2" id="KW-0813">Transport</keyword>
<dbReference type="PANTHER" id="PTHR30290:SF9">
    <property type="entry name" value="OLIGOPEPTIDE-BINDING PROTEIN APPA"/>
    <property type="match status" value="1"/>
</dbReference>
<evidence type="ECO:0000256" key="4">
    <source>
        <dbReference type="SAM" id="SignalP"/>
    </source>
</evidence>
<sequence length="523" mass="55273">MRRSSRPARRHRFLPAAVLASVLALSSCSAGGATRAADTGDLTMQFEGPPVSLDPAKAGNGGSTTFVSLAYDPLIYLSGDGRLVPDLATSWGFAGDSNTVFDLRLRDGVTFSDGAPLTARAVVASMRYFLHAGGGLVGNVGHIAKVEALGPMKVRVTFADPNPEAPMAMTQYNGMGNIIGPKGLAHPASLLTASDGTGQYVYDGQDSIAGNRYVYRRNDHYFRPSAQQFDTVSIKVIGDPNAVLAAAKTGQVQYANGSANTVDAARAAGLRINTAPFYNWALNLVDRTGKVSPPLADSRVRHAIALAFDRSTIAHGLAGAYASASDQIMLPGTDGYKASLGYRHNVARAKRLLAQAGYPHGFRLTVLTQSIIDPNTNYSQAIAAALGDIGIDVTLRVESTGIAQFTGDALSKQYAATIFPNVGASMQATDLQIMSGVFNPFGSSDKELNSLLARAAAQTDAGARTDLYQQASRRLQQLAWFVPVFATKNISYSSPDLEHVTSSVVNPNPVPVGPTAAYSWRLK</sequence>
<dbReference type="GO" id="GO:0042597">
    <property type="term" value="C:periplasmic space"/>
    <property type="evidence" value="ECO:0007669"/>
    <property type="project" value="UniProtKB-ARBA"/>
</dbReference>
<evidence type="ECO:0000259" key="5">
    <source>
        <dbReference type="Pfam" id="PF00496"/>
    </source>
</evidence>
<dbReference type="GO" id="GO:1904680">
    <property type="term" value="F:peptide transmembrane transporter activity"/>
    <property type="evidence" value="ECO:0007669"/>
    <property type="project" value="TreeGrafter"/>
</dbReference>
<dbReference type="PROSITE" id="PS51257">
    <property type="entry name" value="PROKAR_LIPOPROTEIN"/>
    <property type="match status" value="1"/>
</dbReference>
<proteinExistence type="inferred from homology"/>
<comment type="caution">
    <text evidence="6">The sequence shown here is derived from an EMBL/GenBank/DDBJ whole genome shotgun (WGS) entry which is preliminary data.</text>
</comment>
<dbReference type="GO" id="GO:0015833">
    <property type="term" value="P:peptide transport"/>
    <property type="evidence" value="ECO:0007669"/>
    <property type="project" value="TreeGrafter"/>
</dbReference>
<gene>
    <name evidence="6" type="ORF">JFN87_17255</name>
</gene>
<organism evidence="6 7">
    <name type="scientific">Streptomyces montanisoli</name>
    <dbReference type="NCBI Taxonomy" id="2798581"/>
    <lineage>
        <taxon>Bacteria</taxon>
        <taxon>Bacillati</taxon>
        <taxon>Actinomycetota</taxon>
        <taxon>Actinomycetes</taxon>
        <taxon>Kitasatosporales</taxon>
        <taxon>Streptomycetaceae</taxon>
        <taxon>Streptomyces</taxon>
    </lineage>
</organism>
<dbReference type="InterPro" id="IPR030678">
    <property type="entry name" value="Peptide/Ni-bd"/>
</dbReference>
<protein>
    <submittedName>
        <fullName evidence="6">ABC transporter substrate-binding protein</fullName>
    </submittedName>
</protein>
<keyword evidence="3 4" id="KW-0732">Signal</keyword>
<accession>A0A940MAD3</accession>
<evidence type="ECO:0000313" key="7">
    <source>
        <dbReference type="Proteomes" id="UP000670475"/>
    </source>
</evidence>
<comment type="similarity">
    <text evidence="1">Belongs to the bacterial solute-binding protein 5 family.</text>
</comment>
<evidence type="ECO:0000256" key="2">
    <source>
        <dbReference type="ARBA" id="ARBA00022448"/>
    </source>
</evidence>
<dbReference type="AlphaFoldDB" id="A0A940MAD3"/>
<feature type="domain" description="Solute-binding protein family 5" evidence="5">
    <location>
        <begin position="83"/>
        <end position="426"/>
    </location>
</feature>
<dbReference type="GO" id="GO:0043190">
    <property type="term" value="C:ATP-binding cassette (ABC) transporter complex"/>
    <property type="evidence" value="ECO:0007669"/>
    <property type="project" value="InterPro"/>
</dbReference>
<name>A0A940MAD3_9ACTN</name>
<evidence type="ECO:0000313" key="6">
    <source>
        <dbReference type="EMBL" id="MBP0459240.1"/>
    </source>
</evidence>
<evidence type="ECO:0000256" key="3">
    <source>
        <dbReference type="ARBA" id="ARBA00022729"/>
    </source>
</evidence>
<dbReference type="SUPFAM" id="SSF53850">
    <property type="entry name" value="Periplasmic binding protein-like II"/>
    <property type="match status" value="1"/>
</dbReference>
<dbReference type="PANTHER" id="PTHR30290">
    <property type="entry name" value="PERIPLASMIC BINDING COMPONENT OF ABC TRANSPORTER"/>
    <property type="match status" value="1"/>
</dbReference>
<dbReference type="Proteomes" id="UP000670475">
    <property type="component" value="Unassembled WGS sequence"/>
</dbReference>
<dbReference type="EMBL" id="JAGIQL010000065">
    <property type="protein sequence ID" value="MBP0459240.1"/>
    <property type="molecule type" value="Genomic_DNA"/>
</dbReference>
<evidence type="ECO:0000256" key="1">
    <source>
        <dbReference type="ARBA" id="ARBA00005695"/>
    </source>
</evidence>